<dbReference type="RefSeq" id="WP_211303907.1">
    <property type="nucleotide sequence ID" value="NZ_PVZG01000015.1"/>
</dbReference>
<evidence type="ECO:0000313" key="4">
    <source>
        <dbReference type="Proteomes" id="UP000239209"/>
    </source>
</evidence>
<feature type="transmembrane region" description="Helical" evidence="2">
    <location>
        <begin position="33"/>
        <end position="49"/>
    </location>
</feature>
<keyword evidence="4" id="KW-1185">Reference proteome</keyword>
<keyword evidence="2" id="KW-0472">Membrane</keyword>
<name>A0A2T0RQ58_9ACTN</name>
<sequence>MRPLPFPVLAILPLIFFIPPVVSFAVDPGGVWAEYPGILFHLAMLLLISRMRAPEWARAAGYGWITIDVLTGVLVINAVSDDLTWAVRLGGHVLAGVWIVTAALLTRWLPIRIVGALCGSFLALYSFGSAFLPEQVLYPASPLMLTWLALLAIRPQDGGSQDSSSQDSSSQDGGGQDGGSSVGQVRVAEQAR</sequence>
<dbReference type="Proteomes" id="UP000239209">
    <property type="component" value="Unassembled WGS sequence"/>
</dbReference>
<comment type="caution">
    <text evidence="3">The sequence shown here is derived from an EMBL/GenBank/DDBJ whole genome shotgun (WGS) entry which is preliminary data.</text>
</comment>
<feature type="transmembrane region" description="Helical" evidence="2">
    <location>
        <begin position="61"/>
        <end position="79"/>
    </location>
</feature>
<evidence type="ECO:0000256" key="1">
    <source>
        <dbReference type="SAM" id="MobiDB-lite"/>
    </source>
</evidence>
<dbReference type="AlphaFoldDB" id="A0A2T0RQ58"/>
<feature type="compositionally biased region" description="Low complexity" evidence="1">
    <location>
        <begin position="156"/>
        <end position="171"/>
    </location>
</feature>
<dbReference type="EMBL" id="PVZG01000015">
    <property type="protein sequence ID" value="PRY23326.1"/>
    <property type="molecule type" value="Genomic_DNA"/>
</dbReference>
<proteinExistence type="predicted"/>
<evidence type="ECO:0000256" key="2">
    <source>
        <dbReference type="SAM" id="Phobius"/>
    </source>
</evidence>
<feature type="transmembrane region" description="Helical" evidence="2">
    <location>
        <begin position="85"/>
        <end position="106"/>
    </location>
</feature>
<feature type="transmembrane region" description="Helical" evidence="2">
    <location>
        <begin position="136"/>
        <end position="153"/>
    </location>
</feature>
<keyword evidence="2" id="KW-0812">Transmembrane</keyword>
<reference evidence="3 4" key="1">
    <citation type="submission" date="2018-03" db="EMBL/GenBank/DDBJ databases">
        <title>Genomic Encyclopedia of Archaeal and Bacterial Type Strains, Phase II (KMG-II): from individual species to whole genera.</title>
        <authorList>
            <person name="Goeker M."/>
        </authorList>
    </citation>
    <scope>NUCLEOTIDE SEQUENCE [LARGE SCALE GENOMIC DNA]</scope>
    <source>
        <strain evidence="3 4">DSM 45348</strain>
    </source>
</reference>
<feature type="compositionally biased region" description="Gly residues" evidence="1">
    <location>
        <begin position="172"/>
        <end position="181"/>
    </location>
</feature>
<feature type="transmembrane region" description="Helical" evidence="2">
    <location>
        <begin position="113"/>
        <end position="130"/>
    </location>
</feature>
<evidence type="ECO:0000313" key="3">
    <source>
        <dbReference type="EMBL" id="PRY23326.1"/>
    </source>
</evidence>
<gene>
    <name evidence="3" type="ORF">CLV70_11553</name>
</gene>
<accession>A0A2T0RQ58</accession>
<keyword evidence="2" id="KW-1133">Transmembrane helix</keyword>
<organism evidence="3 4">
    <name type="scientific">Pseudosporangium ferrugineum</name>
    <dbReference type="NCBI Taxonomy" id="439699"/>
    <lineage>
        <taxon>Bacteria</taxon>
        <taxon>Bacillati</taxon>
        <taxon>Actinomycetota</taxon>
        <taxon>Actinomycetes</taxon>
        <taxon>Micromonosporales</taxon>
        <taxon>Micromonosporaceae</taxon>
        <taxon>Pseudosporangium</taxon>
    </lineage>
</organism>
<feature type="region of interest" description="Disordered" evidence="1">
    <location>
        <begin position="156"/>
        <end position="192"/>
    </location>
</feature>
<protein>
    <submittedName>
        <fullName evidence="3">Uncharacterized protein</fullName>
    </submittedName>
</protein>